<accession>A0A397JV17</accession>
<reference evidence="2 3" key="1">
    <citation type="submission" date="2018-08" db="EMBL/GenBank/DDBJ databases">
        <title>Genome and evolution of the arbuscular mycorrhizal fungus Diversispora epigaea (formerly Glomus versiforme) and its bacterial endosymbionts.</title>
        <authorList>
            <person name="Sun X."/>
            <person name="Fei Z."/>
            <person name="Harrison M."/>
        </authorList>
    </citation>
    <scope>NUCLEOTIDE SEQUENCE [LARGE SCALE GENOMIC DNA]</scope>
    <source>
        <strain evidence="2 3">IT104</strain>
    </source>
</reference>
<keyword evidence="3" id="KW-1185">Reference proteome</keyword>
<dbReference type="Proteomes" id="UP000266861">
    <property type="component" value="Unassembled WGS sequence"/>
</dbReference>
<dbReference type="AlphaFoldDB" id="A0A397JV17"/>
<feature type="domain" description="Protein kinase" evidence="1">
    <location>
        <begin position="1"/>
        <end position="127"/>
    </location>
</feature>
<dbReference type="PROSITE" id="PS50011">
    <property type="entry name" value="PROTEIN_KINASE_DOM"/>
    <property type="match status" value="1"/>
</dbReference>
<dbReference type="EMBL" id="PQFF01000019">
    <property type="protein sequence ID" value="RHZ88723.1"/>
    <property type="molecule type" value="Genomic_DNA"/>
</dbReference>
<dbReference type="Gene3D" id="1.10.510.10">
    <property type="entry name" value="Transferase(Phosphotransferase) domain 1"/>
    <property type="match status" value="1"/>
</dbReference>
<proteinExistence type="predicted"/>
<evidence type="ECO:0000313" key="3">
    <source>
        <dbReference type="Proteomes" id="UP000266861"/>
    </source>
</evidence>
<evidence type="ECO:0000259" key="1">
    <source>
        <dbReference type="PROSITE" id="PS50011"/>
    </source>
</evidence>
<dbReference type="OrthoDB" id="2404173at2759"/>
<name>A0A397JV17_9GLOM</name>
<dbReference type="GO" id="GO:0004672">
    <property type="term" value="F:protein kinase activity"/>
    <property type="evidence" value="ECO:0007669"/>
    <property type="project" value="InterPro"/>
</dbReference>
<dbReference type="Pfam" id="PF07714">
    <property type="entry name" value="PK_Tyr_Ser-Thr"/>
    <property type="match status" value="1"/>
</dbReference>
<dbReference type="InterPro" id="IPR001245">
    <property type="entry name" value="Ser-Thr/Tyr_kinase_cat_dom"/>
</dbReference>
<evidence type="ECO:0000313" key="2">
    <source>
        <dbReference type="EMBL" id="RHZ88723.1"/>
    </source>
</evidence>
<comment type="caution">
    <text evidence="2">The sequence shown here is derived from an EMBL/GenBank/DDBJ whole genome shotgun (WGS) entry which is preliminary data.</text>
</comment>
<gene>
    <name evidence="2" type="ORF">Glove_21g189</name>
</gene>
<protein>
    <recommendedName>
        <fullName evidence="1">Protein kinase domain-containing protein</fullName>
    </recommendedName>
</protein>
<organism evidence="2 3">
    <name type="scientific">Diversispora epigaea</name>
    <dbReference type="NCBI Taxonomy" id="1348612"/>
    <lineage>
        <taxon>Eukaryota</taxon>
        <taxon>Fungi</taxon>
        <taxon>Fungi incertae sedis</taxon>
        <taxon>Mucoromycota</taxon>
        <taxon>Glomeromycotina</taxon>
        <taxon>Glomeromycetes</taxon>
        <taxon>Diversisporales</taxon>
        <taxon>Diversisporaceae</taxon>
        <taxon>Diversispora</taxon>
    </lineage>
</organism>
<dbReference type="SUPFAM" id="SSF56112">
    <property type="entry name" value="Protein kinase-like (PK-like)"/>
    <property type="match status" value="1"/>
</dbReference>
<dbReference type="InterPro" id="IPR011009">
    <property type="entry name" value="Kinase-like_dom_sf"/>
</dbReference>
<dbReference type="GO" id="GO:0005524">
    <property type="term" value="F:ATP binding"/>
    <property type="evidence" value="ECO:0007669"/>
    <property type="project" value="InterPro"/>
</dbReference>
<dbReference type="InterPro" id="IPR000719">
    <property type="entry name" value="Prot_kinase_dom"/>
</dbReference>
<sequence>MLIFNSIKASCYELIGQNLENPNKRSIAGVLPYIAPEVLCGEEYTKAANEYSFGIVAYELITVTHRPTFENLWKVFNKYYKDCKENGFKNNYPLAIYTCRLLNFSSLPKLKNNENFEKELKEITESI</sequence>